<evidence type="ECO:0000313" key="2">
    <source>
        <dbReference type="EMBL" id="CDW39820.1"/>
    </source>
</evidence>
<proteinExistence type="predicted"/>
<dbReference type="EMBL" id="HACA01022457">
    <property type="protein sequence ID" value="CDW39818.1"/>
    <property type="molecule type" value="Transcribed_RNA"/>
</dbReference>
<dbReference type="EMBL" id="HACA01022458">
    <property type="protein sequence ID" value="CDW39819.1"/>
    <property type="molecule type" value="Transcribed_RNA"/>
</dbReference>
<reference evidence="2" key="1">
    <citation type="submission" date="2014-05" db="EMBL/GenBank/DDBJ databases">
        <authorList>
            <person name="Chronopoulou M."/>
        </authorList>
    </citation>
    <scope>NUCLEOTIDE SEQUENCE</scope>
    <source>
        <tissue evidence="2">Whole organism</tissue>
    </source>
</reference>
<evidence type="ECO:0000256" key="1">
    <source>
        <dbReference type="SAM" id="MobiDB-lite"/>
    </source>
</evidence>
<dbReference type="AlphaFoldDB" id="A0A0K2UP24"/>
<accession>A0A0K2UP24</accession>
<organism evidence="2">
    <name type="scientific">Lepeophtheirus salmonis</name>
    <name type="common">Salmon louse</name>
    <name type="synonym">Caligus salmonis</name>
    <dbReference type="NCBI Taxonomy" id="72036"/>
    <lineage>
        <taxon>Eukaryota</taxon>
        <taxon>Metazoa</taxon>
        <taxon>Ecdysozoa</taxon>
        <taxon>Arthropoda</taxon>
        <taxon>Crustacea</taxon>
        <taxon>Multicrustacea</taxon>
        <taxon>Hexanauplia</taxon>
        <taxon>Copepoda</taxon>
        <taxon>Siphonostomatoida</taxon>
        <taxon>Caligidae</taxon>
        <taxon>Lepeophtheirus</taxon>
    </lineage>
</organism>
<dbReference type="EMBL" id="HACA01022459">
    <property type="protein sequence ID" value="CDW39820.1"/>
    <property type="molecule type" value="Transcribed_RNA"/>
</dbReference>
<sequence>MNNSNVSPGVVERASREISRRIQSLGFNSKRSKSTSSSDDVLNGNDGSSSEHLGEGGSSTEDSTAAIAKGSVMDKVNHVFSSNYEMGNANNKEKDSSGINIPKVDNVNSSHDL</sequence>
<feature type="region of interest" description="Disordered" evidence="1">
    <location>
        <begin position="22"/>
        <end position="69"/>
    </location>
</feature>
<protein>
    <submittedName>
        <fullName evidence="2">Uncharacterized protein</fullName>
    </submittedName>
</protein>
<feature type="region of interest" description="Disordered" evidence="1">
    <location>
        <begin position="85"/>
        <end position="113"/>
    </location>
</feature>
<dbReference type="OrthoDB" id="6369003at2759"/>
<name>A0A0K2UP24_LEPSM</name>